<evidence type="ECO:0000256" key="2">
    <source>
        <dbReference type="ARBA" id="ARBA00009323"/>
    </source>
</evidence>
<evidence type="ECO:0000313" key="8">
    <source>
        <dbReference type="Proteomes" id="UP000653644"/>
    </source>
</evidence>
<dbReference type="InterPro" id="IPR038658">
    <property type="entry name" value="SsgB_sf"/>
</dbReference>
<dbReference type="Pfam" id="PF04686">
    <property type="entry name" value="SsgA"/>
    <property type="match status" value="1"/>
</dbReference>
<accession>A0ABQ3CL52</accession>
<keyword evidence="8" id="KW-1185">Reference proteome</keyword>
<evidence type="ECO:0000256" key="6">
    <source>
        <dbReference type="ARBA" id="ARBA00023306"/>
    </source>
</evidence>
<dbReference type="Proteomes" id="UP000653644">
    <property type="component" value="Unassembled WGS sequence"/>
</dbReference>
<name>A0ABQ3CL52_9ACTN</name>
<keyword evidence="4" id="KW-0749">Sporulation</keyword>
<keyword evidence="6" id="KW-0131">Cell cycle</keyword>
<keyword evidence="3" id="KW-0132">Cell division</keyword>
<dbReference type="Gene3D" id="2.30.31.20">
    <property type="entry name" value="Sporulation-specific cell division protein SsgB"/>
    <property type="match status" value="1"/>
</dbReference>
<organism evidence="7 8">
    <name type="scientific">Streptomyces canarius</name>
    <dbReference type="NCBI Taxonomy" id="285453"/>
    <lineage>
        <taxon>Bacteria</taxon>
        <taxon>Bacillati</taxon>
        <taxon>Actinomycetota</taxon>
        <taxon>Actinomycetes</taxon>
        <taxon>Kitasatosporales</taxon>
        <taxon>Streptomycetaceae</taxon>
        <taxon>Streptomyces</taxon>
    </lineage>
</organism>
<evidence type="ECO:0000256" key="5">
    <source>
        <dbReference type="ARBA" id="ARBA00023210"/>
    </source>
</evidence>
<evidence type="ECO:0000313" key="7">
    <source>
        <dbReference type="EMBL" id="GHA25615.1"/>
    </source>
</evidence>
<evidence type="ECO:0000256" key="4">
    <source>
        <dbReference type="ARBA" id="ARBA00022969"/>
    </source>
</evidence>
<gene>
    <name evidence="7" type="ORF">GCM10010345_33090</name>
</gene>
<dbReference type="EMBL" id="BMVN01000009">
    <property type="protein sequence ID" value="GHA25615.1"/>
    <property type="molecule type" value="Genomic_DNA"/>
</dbReference>
<evidence type="ECO:0000256" key="3">
    <source>
        <dbReference type="ARBA" id="ARBA00022618"/>
    </source>
</evidence>
<protein>
    <recommendedName>
        <fullName evidence="9">SsgA family sporulation/cell division regulator</fullName>
    </recommendedName>
</protein>
<proteinExistence type="inferred from homology"/>
<evidence type="ECO:0000256" key="1">
    <source>
        <dbReference type="ARBA" id="ARBA00004431"/>
    </source>
</evidence>
<comment type="similarity">
    <text evidence="2">Belongs to the SsgA family.</text>
</comment>
<sequence>MSIPGAAGVLEGPKPIVPKGPRVNSFVHKTLVVQLLAHGTGRCPVLAHLGYDADDPFAVTAVFAHDGRVLACWRLDRQMLADALAGPVGIGDVRMRPEATGLWHELRLEFLGDARPDGGRHHAVVFAWAPAVAAFLRETYQIVPPGRERMSVDELLAEILSAAE</sequence>
<comment type="subcellular location">
    <subcellularLocation>
        <location evidence="1">Cell septum</location>
    </subcellularLocation>
</comment>
<comment type="caution">
    <text evidence="7">The sequence shown here is derived from an EMBL/GenBank/DDBJ whole genome shotgun (WGS) entry which is preliminary data.</text>
</comment>
<evidence type="ECO:0008006" key="9">
    <source>
        <dbReference type="Google" id="ProtNLM"/>
    </source>
</evidence>
<keyword evidence="5" id="KW-0717">Septation</keyword>
<dbReference type="InterPro" id="IPR006776">
    <property type="entry name" value="SsgB"/>
</dbReference>
<reference evidence="8" key="1">
    <citation type="journal article" date="2019" name="Int. J. Syst. Evol. Microbiol.">
        <title>The Global Catalogue of Microorganisms (GCM) 10K type strain sequencing project: providing services to taxonomists for standard genome sequencing and annotation.</title>
        <authorList>
            <consortium name="The Broad Institute Genomics Platform"/>
            <consortium name="The Broad Institute Genome Sequencing Center for Infectious Disease"/>
            <person name="Wu L."/>
            <person name="Ma J."/>
        </authorList>
    </citation>
    <scope>NUCLEOTIDE SEQUENCE [LARGE SCALE GENOMIC DNA]</scope>
    <source>
        <strain evidence="8">JCM 4733</strain>
    </source>
</reference>